<feature type="region of interest" description="Disordered" evidence="4">
    <location>
        <begin position="126"/>
        <end position="200"/>
    </location>
</feature>
<evidence type="ECO:0000313" key="6">
    <source>
        <dbReference type="Proteomes" id="UP000789759"/>
    </source>
</evidence>
<evidence type="ECO:0000256" key="2">
    <source>
        <dbReference type="ARBA" id="ARBA00023043"/>
    </source>
</evidence>
<keyword evidence="1" id="KW-0677">Repeat</keyword>
<dbReference type="OrthoDB" id="194358at2759"/>
<evidence type="ECO:0000256" key="3">
    <source>
        <dbReference type="PROSITE-ProRule" id="PRU00023"/>
    </source>
</evidence>
<feature type="repeat" description="ANK" evidence="3">
    <location>
        <begin position="486"/>
        <end position="518"/>
    </location>
</feature>
<dbReference type="Pfam" id="PF12796">
    <property type="entry name" value="Ank_2"/>
    <property type="match status" value="1"/>
</dbReference>
<keyword evidence="6" id="KW-1185">Reference proteome</keyword>
<dbReference type="Proteomes" id="UP000789759">
    <property type="component" value="Unassembled WGS sequence"/>
</dbReference>
<dbReference type="PROSITE" id="PS50297">
    <property type="entry name" value="ANK_REP_REGION"/>
    <property type="match status" value="5"/>
</dbReference>
<dbReference type="SMART" id="SM00248">
    <property type="entry name" value="ANK"/>
    <property type="match status" value="6"/>
</dbReference>
<name>A0A9N8VCD2_9GLOM</name>
<dbReference type="PANTHER" id="PTHR24171:SF8">
    <property type="entry name" value="BRCA1-ASSOCIATED RING DOMAIN PROTEIN 1"/>
    <property type="match status" value="1"/>
</dbReference>
<organism evidence="5 6">
    <name type="scientific">Cetraspora pellucida</name>
    <dbReference type="NCBI Taxonomy" id="1433469"/>
    <lineage>
        <taxon>Eukaryota</taxon>
        <taxon>Fungi</taxon>
        <taxon>Fungi incertae sedis</taxon>
        <taxon>Mucoromycota</taxon>
        <taxon>Glomeromycotina</taxon>
        <taxon>Glomeromycetes</taxon>
        <taxon>Diversisporales</taxon>
        <taxon>Gigasporaceae</taxon>
        <taxon>Cetraspora</taxon>
    </lineage>
</organism>
<dbReference type="Pfam" id="PF00023">
    <property type="entry name" value="Ank"/>
    <property type="match status" value="1"/>
</dbReference>
<sequence>MPFFRKNKIPIKLAGISYNAGWGHILSEKCLSENHTDTVTINCKVFHDLSKIDNNRNNRVIISNNPLIQPWIQTNSVKIGNTYRENLVENNIEFTKFDKSLVDLEILKQKGGVDLNFMIMDTSGSDTDFTTIKDDDSEQEINTRSITPKKRRTRSFSTSGSLSDDLIDESQLSSPLRSPVKQPVPSPTGRKRGRPAGIKNRVQVQRLNYNNNFTDDHDSQIIHRRGLNKLSLIEENDVFAKDNAGQTNLHRACQDGRLDMVKALINGGADVNIQDNAGLTPLHEAVSAHNYEIVKYLLEAGANPNIGESENVDTPLHDACSLGYRDIVTILIDYGADPDKTNVNNTTPKDTAKSNISENLLRLVNQIKLPNRCIVQQNIDARAEEESRRFSSGETGNILPRKVSVNNSKRSTRNTGKYYDRSRHDRIRNTGARGITSSNEVLRLDLTVDSRTGRSRLHHYTKLGHAEAVVGLLEMNAPVGLTDKDRGRTPLHEAAIEGYHDIVGFLLAYKADINAQDNYGNTPLHYASFYGHSDVVKLLLHHKCILNIKNNEGKEPYEMARGREHIIQLLCQNTDITSDSSMADTNYSESEMSPVSCVNMELTSELDQKEKKQLLNSDSQPILYHIEDHQDSFIPPPFEQIYNEADISDLDQAYSDSDEDNFSPSFSDNDDPVSQAGPIYVFQFDPNIYGYPIVSYAGNEDSRFIIDIQIEKYLAWNRGSLAKKIDPSITRRLVTTQEKGLLWPLLNGEIWKGSLRSRPEEMETIKEKRKERFFKWELYFIKYPEILSIINTPWRERDIGELGIFPVDLVINGDSDISEFWASNTPKVIYDIIVFEKDMQNQGSAISFAIVKHAILVFCIGIVALNDGFFFGKTTFKRPIKIEKIIVLNKEALNQVLKLHSYQSTRSPSWIYNFRIIADNTRAPARLVQNTGFTTNTKAPAHPVGANVLKAQRLEDCTVTSNIGQDQSNSRFAYLFTYKLE</sequence>
<dbReference type="GO" id="GO:0004842">
    <property type="term" value="F:ubiquitin-protein transferase activity"/>
    <property type="evidence" value="ECO:0007669"/>
    <property type="project" value="TreeGrafter"/>
</dbReference>
<dbReference type="SUPFAM" id="SSF48403">
    <property type="entry name" value="Ankyrin repeat"/>
    <property type="match status" value="2"/>
</dbReference>
<evidence type="ECO:0000256" key="1">
    <source>
        <dbReference type="ARBA" id="ARBA00022737"/>
    </source>
</evidence>
<comment type="caution">
    <text evidence="5">The sequence shown here is derived from an EMBL/GenBank/DDBJ whole genome shotgun (WGS) entry which is preliminary data.</text>
</comment>
<reference evidence="5" key="1">
    <citation type="submission" date="2021-06" db="EMBL/GenBank/DDBJ databases">
        <authorList>
            <person name="Kallberg Y."/>
            <person name="Tangrot J."/>
            <person name="Rosling A."/>
        </authorList>
    </citation>
    <scope>NUCLEOTIDE SEQUENCE</scope>
    <source>
        <strain evidence="5">FL966</strain>
    </source>
</reference>
<dbReference type="InterPro" id="IPR002110">
    <property type="entry name" value="Ankyrin_rpt"/>
</dbReference>
<feature type="repeat" description="ANK" evidence="3">
    <location>
        <begin position="244"/>
        <end position="276"/>
    </location>
</feature>
<accession>A0A9N8VCD2</accession>
<dbReference type="PANTHER" id="PTHR24171">
    <property type="entry name" value="ANKYRIN REPEAT DOMAIN-CONTAINING PROTEIN 39-RELATED"/>
    <property type="match status" value="1"/>
</dbReference>
<dbReference type="AlphaFoldDB" id="A0A9N8VCD2"/>
<evidence type="ECO:0000256" key="4">
    <source>
        <dbReference type="SAM" id="MobiDB-lite"/>
    </source>
</evidence>
<evidence type="ECO:0000313" key="5">
    <source>
        <dbReference type="EMBL" id="CAG8450635.1"/>
    </source>
</evidence>
<feature type="repeat" description="ANK" evidence="3">
    <location>
        <begin position="519"/>
        <end position="551"/>
    </location>
</feature>
<proteinExistence type="predicted"/>
<feature type="repeat" description="ANK" evidence="3">
    <location>
        <begin position="311"/>
        <end position="343"/>
    </location>
</feature>
<dbReference type="InterPro" id="IPR036770">
    <property type="entry name" value="Ankyrin_rpt-contain_sf"/>
</dbReference>
<dbReference type="Pfam" id="PF13637">
    <property type="entry name" value="Ank_4"/>
    <property type="match status" value="1"/>
</dbReference>
<dbReference type="GO" id="GO:0085020">
    <property type="term" value="P:protein K6-linked ubiquitination"/>
    <property type="evidence" value="ECO:0007669"/>
    <property type="project" value="TreeGrafter"/>
</dbReference>
<dbReference type="EMBL" id="CAJVQA010000024">
    <property type="protein sequence ID" value="CAG8450635.1"/>
    <property type="molecule type" value="Genomic_DNA"/>
</dbReference>
<protein>
    <submittedName>
        <fullName evidence="5">16466_t:CDS:1</fullName>
    </submittedName>
</protein>
<gene>
    <name evidence="5" type="ORF">CPELLU_LOCUS123</name>
</gene>
<feature type="repeat" description="ANK" evidence="3">
    <location>
        <begin position="277"/>
        <end position="309"/>
    </location>
</feature>
<dbReference type="PROSITE" id="PS50088">
    <property type="entry name" value="ANK_REPEAT"/>
    <property type="match status" value="5"/>
</dbReference>
<dbReference type="Gene3D" id="1.25.40.20">
    <property type="entry name" value="Ankyrin repeat-containing domain"/>
    <property type="match status" value="2"/>
</dbReference>
<keyword evidence="2 3" id="KW-0040">ANK repeat</keyword>